<keyword evidence="2" id="KW-1133">Transmembrane helix</keyword>
<evidence type="ECO:0000313" key="4">
    <source>
        <dbReference type="EMBL" id="KAA8629080.1"/>
    </source>
</evidence>
<feature type="region of interest" description="Disordered" evidence="1">
    <location>
        <begin position="333"/>
        <end position="366"/>
    </location>
</feature>
<evidence type="ECO:0000256" key="2">
    <source>
        <dbReference type="SAM" id="Phobius"/>
    </source>
</evidence>
<accession>A0A8S8ZIW2</accession>
<feature type="transmembrane region" description="Helical" evidence="2">
    <location>
        <begin position="152"/>
        <end position="172"/>
    </location>
</feature>
<name>A0A8S8ZIW2_SORMA</name>
<dbReference type="EMBL" id="NMPR01000150">
    <property type="protein sequence ID" value="KAA8629080.1"/>
    <property type="molecule type" value="Genomic_DNA"/>
</dbReference>
<organism evidence="4 5">
    <name type="scientific">Sordaria macrospora</name>
    <dbReference type="NCBI Taxonomy" id="5147"/>
    <lineage>
        <taxon>Eukaryota</taxon>
        <taxon>Fungi</taxon>
        <taxon>Dikarya</taxon>
        <taxon>Ascomycota</taxon>
        <taxon>Pezizomycotina</taxon>
        <taxon>Sordariomycetes</taxon>
        <taxon>Sordariomycetidae</taxon>
        <taxon>Sordariales</taxon>
        <taxon>Sordariaceae</taxon>
        <taxon>Sordaria</taxon>
    </lineage>
</organism>
<comment type="caution">
    <text evidence="4">The sequence shown here is derived from an EMBL/GenBank/DDBJ whole genome shotgun (WGS) entry which is preliminary data.</text>
</comment>
<feature type="compositionally biased region" description="Basic and acidic residues" evidence="1">
    <location>
        <begin position="268"/>
        <end position="287"/>
    </location>
</feature>
<proteinExistence type="predicted"/>
<feature type="region of interest" description="Disordered" evidence="1">
    <location>
        <begin position="421"/>
        <end position="444"/>
    </location>
</feature>
<dbReference type="VEuPathDB" id="FungiDB:SMAC_09215"/>
<dbReference type="AlphaFoldDB" id="A0A8S8ZIW2"/>
<keyword evidence="2" id="KW-0472">Membrane</keyword>
<evidence type="ECO:0000256" key="1">
    <source>
        <dbReference type="SAM" id="MobiDB-lite"/>
    </source>
</evidence>
<feature type="transmembrane region" description="Helical" evidence="2">
    <location>
        <begin position="452"/>
        <end position="474"/>
    </location>
</feature>
<keyword evidence="3" id="KW-0732">Signal</keyword>
<feature type="transmembrane region" description="Helical" evidence="2">
    <location>
        <begin position="298"/>
        <end position="323"/>
    </location>
</feature>
<keyword evidence="2" id="KW-0812">Transmembrane</keyword>
<feature type="compositionally biased region" description="Low complexity" evidence="1">
    <location>
        <begin position="421"/>
        <end position="436"/>
    </location>
</feature>
<dbReference type="Proteomes" id="UP000433876">
    <property type="component" value="Unassembled WGS sequence"/>
</dbReference>
<feature type="transmembrane region" description="Helical" evidence="2">
    <location>
        <begin position="192"/>
        <end position="215"/>
    </location>
</feature>
<protein>
    <submittedName>
        <fullName evidence="4">Uncharacterized protein</fullName>
    </submittedName>
</protein>
<evidence type="ECO:0000313" key="5">
    <source>
        <dbReference type="Proteomes" id="UP000433876"/>
    </source>
</evidence>
<feature type="region of interest" description="Disordered" evidence="1">
    <location>
        <begin position="268"/>
        <end position="288"/>
    </location>
</feature>
<sequence>MKVTWKLPLAVLLFHFARPPLPSRWFNSTTLFILAHLLGDPIHTGASLLYTVAQCQKLTEKIRSYVDDARERGRKGVVTTWRFQLGGDNLWKELSIIAATYSEWGVKDIDVFLKESIDRLLLSPSISPSQALRIMHHLRLTASLLAADRSTYVLPIFITLLSFIIGIAGAYWRVADVTTQLDEHTWLNVEAYSIAISAPFLHLLSDIFLSALIGVPQTETSHPNILNDLHDKLEAEGEEWVKRLKSIETPVVLSRRRGVFSSADLGLDGKVDGDEEQGRRAEDKEIPPEGFDCRNGAILLMMGIWLVSALIDFLLTLILEFWYPSSPVAPSRPSSPSTFSSSSSSSLPSSLSSASPSSHDPSPASLSSFFPTSPSSSLFTPLSSPPSTSSCAPSSSPSSFPFPATSDSSCPLMPISLVPGSSTPIPSPTGTNASNPPTTPIPRSPSTYTPTLIKNFILSLSILTIILLIQLGIFNRCDCYSLWGHGPLGLPQIPAIEQILIKRIRGEWPAVTFGWVALEMVICGAVVWRYRDAFRVYLQRDDGASNGEWMPGFMVEVMVMVKGWIGGVRKVVKRGWVCVSVRRAWWVSVRGLLAWRRGGHSRHMQAEGEGFVEVVTIEGVGMRGLKT</sequence>
<gene>
    <name evidence="4" type="ORF">SMACR_09215</name>
</gene>
<feature type="transmembrane region" description="Helical" evidence="2">
    <location>
        <begin position="508"/>
        <end position="529"/>
    </location>
</feature>
<feature type="signal peptide" evidence="3">
    <location>
        <begin position="1"/>
        <end position="23"/>
    </location>
</feature>
<evidence type="ECO:0000256" key="3">
    <source>
        <dbReference type="SAM" id="SignalP"/>
    </source>
</evidence>
<feature type="chain" id="PRO_5035712360" evidence="3">
    <location>
        <begin position="24"/>
        <end position="627"/>
    </location>
</feature>
<reference evidence="4 5" key="1">
    <citation type="submission" date="2017-07" db="EMBL/GenBank/DDBJ databases">
        <title>Genome sequence of the Sordaria macrospora wild type strain R19027.</title>
        <authorList>
            <person name="Nowrousian M."/>
            <person name="Teichert I."/>
            <person name="Kueck U."/>
        </authorList>
    </citation>
    <scope>NUCLEOTIDE SEQUENCE [LARGE SCALE GENOMIC DNA]</scope>
    <source>
        <strain evidence="4 5">R19027</strain>
        <tissue evidence="4">Mycelium</tissue>
    </source>
</reference>